<dbReference type="EMBL" id="JARBHB010000002">
    <property type="protein sequence ID" value="KAJ8894431.1"/>
    <property type="molecule type" value="Genomic_DNA"/>
</dbReference>
<evidence type="ECO:0000256" key="1">
    <source>
        <dbReference type="SAM" id="MobiDB-lite"/>
    </source>
</evidence>
<name>A0ABQ9ICQ3_9NEOP</name>
<accession>A0ABQ9ICQ3</accession>
<proteinExistence type="predicted"/>
<sequence length="182" mass="19970">MGLGYRRGRFRIFACENRGGRRVFSGILRICRPFIPALRHSHLASPSSALKTSMASLKAHAPTGISDYFAAARARYKLGSPLVDDRPIMNAVKYRIVSGMVWNNRTMVSSNTDTSRISDSAVSMEQRRNEKAGGGGTGDSRENPPTNGIVRHDSHMRKSGGTRQGIGPLSPWWEASRLTAQP</sequence>
<feature type="compositionally biased region" description="Polar residues" evidence="1">
    <location>
        <begin position="110"/>
        <end position="123"/>
    </location>
</feature>
<evidence type="ECO:0000313" key="2">
    <source>
        <dbReference type="EMBL" id="KAJ8894431.1"/>
    </source>
</evidence>
<dbReference type="Proteomes" id="UP001159363">
    <property type="component" value="Chromosome 2"/>
</dbReference>
<organism evidence="2 3">
    <name type="scientific">Dryococelus australis</name>
    <dbReference type="NCBI Taxonomy" id="614101"/>
    <lineage>
        <taxon>Eukaryota</taxon>
        <taxon>Metazoa</taxon>
        <taxon>Ecdysozoa</taxon>
        <taxon>Arthropoda</taxon>
        <taxon>Hexapoda</taxon>
        <taxon>Insecta</taxon>
        <taxon>Pterygota</taxon>
        <taxon>Neoptera</taxon>
        <taxon>Polyneoptera</taxon>
        <taxon>Phasmatodea</taxon>
        <taxon>Verophasmatodea</taxon>
        <taxon>Anareolatae</taxon>
        <taxon>Phasmatidae</taxon>
        <taxon>Eurycanthinae</taxon>
        <taxon>Dryococelus</taxon>
    </lineage>
</organism>
<evidence type="ECO:0000313" key="3">
    <source>
        <dbReference type="Proteomes" id="UP001159363"/>
    </source>
</evidence>
<gene>
    <name evidence="2" type="ORF">PR048_007085</name>
</gene>
<comment type="caution">
    <text evidence="2">The sequence shown here is derived from an EMBL/GenBank/DDBJ whole genome shotgun (WGS) entry which is preliminary data.</text>
</comment>
<reference evidence="2 3" key="1">
    <citation type="submission" date="2023-02" db="EMBL/GenBank/DDBJ databases">
        <title>LHISI_Scaffold_Assembly.</title>
        <authorList>
            <person name="Stuart O.P."/>
            <person name="Cleave R."/>
            <person name="Magrath M.J.L."/>
            <person name="Mikheyev A.S."/>
        </authorList>
    </citation>
    <scope>NUCLEOTIDE SEQUENCE [LARGE SCALE GENOMIC DNA]</scope>
    <source>
        <strain evidence="2">Daus_M_001</strain>
        <tissue evidence="2">Leg muscle</tissue>
    </source>
</reference>
<protein>
    <submittedName>
        <fullName evidence="2">Uncharacterized protein</fullName>
    </submittedName>
</protein>
<feature type="region of interest" description="Disordered" evidence="1">
    <location>
        <begin position="110"/>
        <end position="182"/>
    </location>
</feature>
<keyword evidence="3" id="KW-1185">Reference proteome</keyword>